<dbReference type="InterPro" id="IPR000719">
    <property type="entry name" value="Prot_kinase_dom"/>
</dbReference>
<keyword evidence="4" id="KW-1185">Reference proteome</keyword>
<dbReference type="InterPro" id="IPR011009">
    <property type="entry name" value="Kinase-like_dom_sf"/>
</dbReference>
<name>A0A165N9A7_9AGAM</name>
<dbReference type="EMBL" id="KV425644">
    <property type="protein sequence ID" value="KZT19336.1"/>
    <property type="molecule type" value="Genomic_DNA"/>
</dbReference>
<feature type="domain" description="Protein kinase" evidence="2">
    <location>
        <begin position="382"/>
        <end position="700"/>
    </location>
</feature>
<feature type="compositionally biased region" description="Polar residues" evidence="1">
    <location>
        <begin position="771"/>
        <end position="785"/>
    </location>
</feature>
<dbReference type="GO" id="GO:0004672">
    <property type="term" value="F:protein kinase activity"/>
    <property type="evidence" value="ECO:0007669"/>
    <property type="project" value="InterPro"/>
</dbReference>
<evidence type="ECO:0000256" key="1">
    <source>
        <dbReference type="SAM" id="MobiDB-lite"/>
    </source>
</evidence>
<dbReference type="PANTHER" id="PTHR38248">
    <property type="entry name" value="FUNK1 6"/>
    <property type="match status" value="1"/>
</dbReference>
<dbReference type="Proteomes" id="UP000076761">
    <property type="component" value="Unassembled WGS sequence"/>
</dbReference>
<reference evidence="3 4" key="1">
    <citation type="journal article" date="2016" name="Mol. Biol. Evol.">
        <title>Comparative Genomics of Early-Diverging Mushroom-Forming Fungi Provides Insights into the Origins of Lignocellulose Decay Capabilities.</title>
        <authorList>
            <person name="Nagy L.G."/>
            <person name="Riley R."/>
            <person name="Tritt A."/>
            <person name="Adam C."/>
            <person name="Daum C."/>
            <person name="Floudas D."/>
            <person name="Sun H."/>
            <person name="Yadav J.S."/>
            <person name="Pangilinan J."/>
            <person name="Larsson K.H."/>
            <person name="Matsuura K."/>
            <person name="Barry K."/>
            <person name="Labutti K."/>
            <person name="Kuo R."/>
            <person name="Ohm R.A."/>
            <person name="Bhattacharya S.S."/>
            <person name="Shirouzu T."/>
            <person name="Yoshinaga Y."/>
            <person name="Martin F.M."/>
            <person name="Grigoriev I.V."/>
            <person name="Hibbett D.S."/>
        </authorList>
    </citation>
    <scope>NUCLEOTIDE SEQUENCE [LARGE SCALE GENOMIC DNA]</scope>
    <source>
        <strain evidence="3 4">HHB14362 ss-1</strain>
    </source>
</reference>
<feature type="compositionally biased region" description="Acidic residues" evidence="1">
    <location>
        <begin position="680"/>
        <end position="695"/>
    </location>
</feature>
<accession>A0A165N9A7</accession>
<feature type="region of interest" description="Disordered" evidence="1">
    <location>
        <begin position="1"/>
        <end position="36"/>
    </location>
</feature>
<dbReference type="PANTHER" id="PTHR38248:SF2">
    <property type="entry name" value="FUNK1 11"/>
    <property type="match status" value="1"/>
</dbReference>
<dbReference type="AlphaFoldDB" id="A0A165N9A7"/>
<feature type="region of interest" description="Disordered" evidence="1">
    <location>
        <begin position="678"/>
        <end position="700"/>
    </location>
</feature>
<evidence type="ECO:0000313" key="4">
    <source>
        <dbReference type="Proteomes" id="UP000076761"/>
    </source>
</evidence>
<dbReference type="STRING" id="1314782.A0A165N9A7"/>
<dbReference type="GO" id="GO:0005524">
    <property type="term" value="F:ATP binding"/>
    <property type="evidence" value="ECO:0007669"/>
    <property type="project" value="InterPro"/>
</dbReference>
<dbReference type="SUPFAM" id="SSF56112">
    <property type="entry name" value="Protein kinase-like (PK-like)"/>
    <property type="match status" value="1"/>
</dbReference>
<evidence type="ECO:0000259" key="2">
    <source>
        <dbReference type="PROSITE" id="PS50011"/>
    </source>
</evidence>
<dbReference type="InterPro" id="IPR040976">
    <property type="entry name" value="Pkinase_fungal"/>
</dbReference>
<protein>
    <recommendedName>
        <fullName evidence="2">Protein kinase domain-containing protein</fullName>
    </recommendedName>
</protein>
<evidence type="ECO:0000313" key="3">
    <source>
        <dbReference type="EMBL" id="KZT19336.1"/>
    </source>
</evidence>
<sequence>MPRSHTFEFGSRASQTAVEQPFGPPRPRKDAFTYTRRSRISARGKETGMSSVGPFTLSSDGHQGVMYHHQEAIPESFQSEANDFLPSTPRKVPIHSVLSKIADTPFKGGSGSKISKCVQDLKSALREELEGTWVDGQDDFVLKLLQGLSDSVPSKRKVNTFLKGYPGYSINEEKWENVPENPARESNELYEPLVQHINAILEHFITDSSRRATNTFNKFMPHHSDGDEKNLDSKPDIVVLGYGSCLTSEQEILDPSYAQCVAPIEVKTQKNLAVTTHRIQLAVYARECFVQQPNRRFVYGLLLTEKTVQLYQFDRGGSLYSRAYNIGTEANTFVRIICAISGTDERQVGLDPRIFWNGKKRYFDNLGKGNKRYEILNPDRPFQRLAIRGRGTTAWHIKDNEKGEKLFLKLSWKAVGRRAEWLFLDEIRKAGLKHVGSMEEHGELEKLSSLRHGIALRSNRRGRDIAVADRQYYWVTQPFYGPPIDEFASVLELFQAFHDAITGSKELSSIGILHRDISPRNILLDRRGLGTFGILIDFDMAAKIGREESGVHTDFRTGTRAFQSLKVLSGRGNHEPLDELESCFYCYSWIVFSYDEPHRRKQVLPDYLARWQSEHLTVAKVAKMQFLTDSDLRFAIAPGMGSRARVLFRKLQQFFRTVTQKLRRELWKELSQIRQVELSQSEEEEDSADELDEDIPQPPINETEVTKHLTAKSLAHYTSVLTMVREAIDGEMKHKKKRPPLPVPQNAQTSRVQPVYGRAPHGNSLVYPATHSYSSGHSNKRSPSPEQDDVIDLVQNKRGGKRAKASHSGSQDP</sequence>
<dbReference type="InterPro" id="IPR008266">
    <property type="entry name" value="Tyr_kinase_AS"/>
</dbReference>
<gene>
    <name evidence="3" type="ORF">NEOLEDRAFT_1142269</name>
</gene>
<dbReference type="PROSITE" id="PS50011">
    <property type="entry name" value="PROTEIN_KINASE_DOM"/>
    <property type="match status" value="1"/>
</dbReference>
<dbReference type="Pfam" id="PF17667">
    <property type="entry name" value="Pkinase_fungal"/>
    <property type="match status" value="1"/>
</dbReference>
<feature type="region of interest" description="Disordered" evidence="1">
    <location>
        <begin position="732"/>
        <end position="813"/>
    </location>
</feature>
<dbReference type="PROSITE" id="PS00109">
    <property type="entry name" value="PROTEIN_KINASE_TYR"/>
    <property type="match status" value="1"/>
</dbReference>
<dbReference type="Gene3D" id="1.10.510.10">
    <property type="entry name" value="Transferase(Phosphotransferase) domain 1"/>
    <property type="match status" value="1"/>
</dbReference>
<dbReference type="InParanoid" id="A0A165N9A7"/>
<dbReference type="OrthoDB" id="5584477at2759"/>
<organism evidence="3 4">
    <name type="scientific">Neolentinus lepideus HHB14362 ss-1</name>
    <dbReference type="NCBI Taxonomy" id="1314782"/>
    <lineage>
        <taxon>Eukaryota</taxon>
        <taxon>Fungi</taxon>
        <taxon>Dikarya</taxon>
        <taxon>Basidiomycota</taxon>
        <taxon>Agaricomycotina</taxon>
        <taxon>Agaricomycetes</taxon>
        <taxon>Gloeophyllales</taxon>
        <taxon>Gloeophyllaceae</taxon>
        <taxon>Neolentinus</taxon>
    </lineage>
</organism>
<proteinExistence type="predicted"/>